<organism evidence="1 2">
    <name type="scientific">Arctium lappa</name>
    <name type="common">Greater burdock</name>
    <name type="synonym">Lappa major</name>
    <dbReference type="NCBI Taxonomy" id="4217"/>
    <lineage>
        <taxon>Eukaryota</taxon>
        <taxon>Viridiplantae</taxon>
        <taxon>Streptophyta</taxon>
        <taxon>Embryophyta</taxon>
        <taxon>Tracheophyta</taxon>
        <taxon>Spermatophyta</taxon>
        <taxon>Magnoliopsida</taxon>
        <taxon>eudicotyledons</taxon>
        <taxon>Gunneridae</taxon>
        <taxon>Pentapetalae</taxon>
        <taxon>asterids</taxon>
        <taxon>campanulids</taxon>
        <taxon>Asterales</taxon>
        <taxon>Asteraceae</taxon>
        <taxon>Carduoideae</taxon>
        <taxon>Cardueae</taxon>
        <taxon>Arctiinae</taxon>
        <taxon>Arctium</taxon>
    </lineage>
</organism>
<protein>
    <submittedName>
        <fullName evidence="1">Uncharacterized protein</fullName>
    </submittedName>
</protein>
<name>A0ACB9FH84_ARCLA</name>
<accession>A0ACB9FH84</accession>
<dbReference type="Proteomes" id="UP001055879">
    <property type="component" value="Linkage Group LG01"/>
</dbReference>
<evidence type="ECO:0000313" key="1">
    <source>
        <dbReference type="EMBL" id="KAI3770148.1"/>
    </source>
</evidence>
<sequence length="1003" mass="114123">MASMAFIGEQNEIGMLQKPKQAVGFHQIVDFLKSSHIAHALTMSPTIFIEHQRQFWANATIVTENGVQIIKTRVCDKPLSVSEEVIRICLRLDDAAGITSIPNEDLFSNLSRMGYGGQLGGFKFSKAKFYTQWRFLVHTLMHCISKKTIGCSEFSSTIAYALVCLATARKYNFSRMIFSDLVSNLGSKKSFYMYPRFVQEVITHELTDMHHFDEVYVPKIPKGKVFSSMKRSPLDSEGVDTPLFSTMMVVSHNEEGMAAGSRPSLDHPTASESQPSITISIPQSLVQKPTSPITQTYIRKKVKKAPSLLVPLPSKPLSPLMENSLLQNIYRETTGVSPNPKEVLTEEMFEHMGAKAATTPASTEEVSGNINKTFPMATLNEQSFKGPWCQEPKGVESASVRQKAPTTKRSHDPSKEGNTSGEGDDRYKYQELMDVMGNINMDDIKQGKDIEELKLVILSQQVQITKLKKLVTRLLQKRRRKQIVLKKRESAQDASNKGENQENETEKESKSEMGFDVEGEKEAEIEKETEFAQAAETVNAAENDTPKASQKAKGVVIDEGGLQKKRKERSEAGLKDTKGKGKMVEPEQPLNKKSQIELDEEVAKELQAEMEKEELLQSEKDRELALNMDRKLNEEYQKSMKTAAQVKKVPVKRIPLKRQKRQPSKTFLANQERRKMINFLKGPIGVKGEMFTNMAYSQVVEMYKKEMAKLQGDSSQREEAERRMKERHDLNIQQPFPEEVTPAKENKEEPENVGMEAKSAKRVKTIASKKLFKKQRVEEAEKEAEPSVTPSAEFVHNPKQSNKQSNVHLELYMTITDGEPVQADPISMKALEVIFWDILEDQRKKYFRLKRVGYIYEVYSTWGRLIRSCSRSDLEEMFKVGLGLYEKELTGEGMSLIRLAMEYLCMMFDPRKVQHGIRDLHLQNKFQRIENWMIFERCGVYVITVDRASHEYYLVDKIYDHSKGKLQEMLNAKLTCSKDSEMAKIVVSRTINQSLGLDPNLGN</sequence>
<keyword evidence="2" id="KW-1185">Reference proteome</keyword>
<evidence type="ECO:0000313" key="2">
    <source>
        <dbReference type="Proteomes" id="UP001055879"/>
    </source>
</evidence>
<comment type="caution">
    <text evidence="1">The sequence shown here is derived from an EMBL/GenBank/DDBJ whole genome shotgun (WGS) entry which is preliminary data.</text>
</comment>
<proteinExistence type="predicted"/>
<reference evidence="2" key="1">
    <citation type="journal article" date="2022" name="Mol. Ecol. Resour.">
        <title>The genomes of chicory, endive, great burdock and yacon provide insights into Asteraceae palaeo-polyploidization history and plant inulin production.</title>
        <authorList>
            <person name="Fan W."/>
            <person name="Wang S."/>
            <person name="Wang H."/>
            <person name="Wang A."/>
            <person name="Jiang F."/>
            <person name="Liu H."/>
            <person name="Zhao H."/>
            <person name="Xu D."/>
            <person name="Zhang Y."/>
        </authorList>
    </citation>
    <scope>NUCLEOTIDE SEQUENCE [LARGE SCALE GENOMIC DNA]</scope>
    <source>
        <strain evidence="2">cv. Niubang</strain>
    </source>
</reference>
<reference evidence="1 2" key="2">
    <citation type="journal article" date="2022" name="Mol. Ecol. Resour.">
        <title>The genomes of chicory, endive, great burdock and yacon provide insights into Asteraceae paleo-polyploidization history and plant inulin production.</title>
        <authorList>
            <person name="Fan W."/>
            <person name="Wang S."/>
            <person name="Wang H."/>
            <person name="Wang A."/>
            <person name="Jiang F."/>
            <person name="Liu H."/>
            <person name="Zhao H."/>
            <person name="Xu D."/>
            <person name="Zhang Y."/>
        </authorList>
    </citation>
    <scope>NUCLEOTIDE SEQUENCE [LARGE SCALE GENOMIC DNA]</scope>
    <source>
        <strain evidence="2">cv. Niubang</strain>
    </source>
</reference>
<gene>
    <name evidence="1" type="ORF">L6452_01270</name>
</gene>
<dbReference type="EMBL" id="CM042047">
    <property type="protein sequence ID" value="KAI3770148.1"/>
    <property type="molecule type" value="Genomic_DNA"/>
</dbReference>